<accession>A0A5C6RFR6</accession>
<name>A0A5C6RFR6_9BACT</name>
<dbReference type="EMBL" id="VOOR01000080">
    <property type="protein sequence ID" value="TXB60109.1"/>
    <property type="molecule type" value="Genomic_DNA"/>
</dbReference>
<keyword evidence="4 7" id="KW-0812">Transmembrane</keyword>
<keyword evidence="5 7" id="KW-1133">Transmembrane helix</keyword>
<proteinExistence type="inferred from homology"/>
<organism evidence="8 9">
    <name type="scientific">Phaeodactylibacter luteus</name>
    <dbReference type="NCBI Taxonomy" id="1564516"/>
    <lineage>
        <taxon>Bacteria</taxon>
        <taxon>Pseudomonadati</taxon>
        <taxon>Bacteroidota</taxon>
        <taxon>Saprospiria</taxon>
        <taxon>Saprospirales</taxon>
        <taxon>Haliscomenobacteraceae</taxon>
        <taxon>Phaeodactylibacter</taxon>
    </lineage>
</organism>
<dbReference type="Proteomes" id="UP000321580">
    <property type="component" value="Unassembled WGS sequence"/>
</dbReference>
<dbReference type="PANTHER" id="PTHR33452">
    <property type="entry name" value="OXIDOREDUCTASE CATD-RELATED"/>
    <property type="match status" value="1"/>
</dbReference>
<dbReference type="InterPro" id="IPR051907">
    <property type="entry name" value="DoxX-like_oxidoreductase"/>
</dbReference>
<evidence type="ECO:0000256" key="7">
    <source>
        <dbReference type="SAM" id="Phobius"/>
    </source>
</evidence>
<evidence type="ECO:0000256" key="3">
    <source>
        <dbReference type="ARBA" id="ARBA00022475"/>
    </source>
</evidence>
<dbReference type="InterPro" id="IPR032808">
    <property type="entry name" value="DoxX"/>
</dbReference>
<dbReference type="RefSeq" id="WP_147169544.1">
    <property type="nucleotide sequence ID" value="NZ_VOOR01000080.1"/>
</dbReference>
<comment type="similarity">
    <text evidence="2">Belongs to the DoxX family.</text>
</comment>
<evidence type="ECO:0000313" key="9">
    <source>
        <dbReference type="Proteomes" id="UP000321580"/>
    </source>
</evidence>
<evidence type="ECO:0000256" key="6">
    <source>
        <dbReference type="ARBA" id="ARBA00023136"/>
    </source>
</evidence>
<dbReference type="PANTHER" id="PTHR33452:SF1">
    <property type="entry name" value="INNER MEMBRANE PROTEIN YPHA-RELATED"/>
    <property type="match status" value="1"/>
</dbReference>
<evidence type="ECO:0000256" key="4">
    <source>
        <dbReference type="ARBA" id="ARBA00022692"/>
    </source>
</evidence>
<dbReference type="OrthoDB" id="9813193at2"/>
<comment type="caution">
    <text evidence="8">The sequence shown here is derived from an EMBL/GenBank/DDBJ whole genome shotgun (WGS) entry which is preliminary data.</text>
</comment>
<keyword evidence="3" id="KW-1003">Cell membrane</keyword>
<keyword evidence="9" id="KW-1185">Reference proteome</keyword>
<dbReference type="AlphaFoldDB" id="A0A5C6RFR6"/>
<evidence type="ECO:0000256" key="5">
    <source>
        <dbReference type="ARBA" id="ARBA00022989"/>
    </source>
</evidence>
<evidence type="ECO:0000256" key="1">
    <source>
        <dbReference type="ARBA" id="ARBA00004651"/>
    </source>
</evidence>
<feature type="transmembrane region" description="Helical" evidence="7">
    <location>
        <begin position="54"/>
        <end position="74"/>
    </location>
</feature>
<evidence type="ECO:0000256" key="2">
    <source>
        <dbReference type="ARBA" id="ARBA00006679"/>
    </source>
</evidence>
<gene>
    <name evidence="8" type="ORF">FRY97_20755</name>
</gene>
<evidence type="ECO:0000313" key="8">
    <source>
        <dbReference type="EMBL" id="TXB60109.1"/>
    </source>
</evidence>
<dbReference type="Pfam" id="PF07681">
    <property type="entry name" value="DoxX"/>
    <property type="match status" value="1"/>
</dbReference>
<feature type="transmembrane region" description="Helical" evidence="7">
    <location>
        <begin position="15"/>
        <end position="34"/>
    </location>
</feature>
<feature type="transmembrane region" description="Helical" evidence="7">
    <location>
        <begin position="81"/>
        <end position="100"/>
    </location>
</feature>
<dbReference type="GO" id="GO:0005886">
    <property type="term" value="C:plasma membrane"/>
    <property type="evidence" value="ECO:0007669"/>
    <property type="project" value="UniProtKB-SubCell"/>
</dbReference>
<protein>
    <submittedName>
        <fullName evidence="8">DoxX family protein</fullName>
    </submittedName>
</protein>
<keyword evidence="6 7" id="KW-0472">Membrane</keyword>
<comment type="subcellular location">
    <subcellularLocation>
        <location evidence="1">Cell membrane</location>
        <topology evidence="1">Multi-pass membrane protein</topology>
    </subcellularLocation>
</comment>
<reference evidence="8 9" key="1">
    <citation type="submission" date="2019-08" db="EMBL/GenBank/DDBJ databases">
        <title>Genome of Phaeodactylibacter luteus.</title>
        <authorList>
            <person name="Bowman J.P."/>
        </authorList>
    </citation>
    <scope>NUCLEOTIDE SEQUENCE [LARGE SCALE GENOMIC DNA]</scope>
    <source>
        <strain evidence="8 9">KCTC 42180</strain>
    </source>
</reference>
<feature type="transmembrane region" description="Helical" evidence="7">
    <location>
        <begin position="128"/>
        <end position="147"/>
    </location>
</feature>
<sequence length="155" mass="17173">MFQKIISSDNSKTTVIIRLMVGAVFLSEGIQKFLFPAIRGAGRFKKMGFPSPEFFGNFVGVFEIACGILLLIGLLTRGAALAMLINMTVAIVVTKIPIAIGESFEPFNLRELNNYGFWSMAHEMRTDFAMWLGSLFLLIKGGGNWSVDNKISKQK</sequence>